<keyword evidence="4" id="KW-0547">Nucleotide-binding</keyword>
<comment type="caution">
    <text evidence="8">The sequence shown here is derived from an EMBL/GenBank/DDBJ whole genome shotgun (WGS) entry which is preliminary data.</text>
</comment>
<accession>A0ABV7EY80</accession>
<evidence type="ECO:0000256" key="2">
    <source>
        <dbReference type="ARBA" id="ARBA00022448"/>
    </source>
</evidence>
<dbReference type="Pfam" id="PF00005">
    <property type="entry name" value="ABC_tran"/>
    <property type="match status" value="1"/>
</dbReference>
<name>A0ABV7EY80_9BURK</name>
<dbReference type="EMBL" id="JBHRTP010000007">
    <property type="protein sequence ID" value="MFC3106858.1"/>
    <property type="molecule type" value="Genomic_DNA"/>
</dbReference>
<evidence type="ECO:0000256" key="5">
    <source>
        <dbReference type="ARBA" id="ARBA00022840"/>
    </source>
</evidence>
<keyword evidence="6" id="KW-0029">Amino-acid transport</keyword>
<dbReference type="Gene3D" id="3.40.50.300">
    <property type="entry name" value="P-loop containing nucleotide triphosphate hydrolases"/>
    <property type="match status" value="1"/>
</dbReference>
<dbReference type="PANTHER" id="PTHR43820">
    <property type="entry name" value="HIGH-AFFINITY BRANCHED-CHAIN AMINO ACID TRANSPORT ATP-BINDING PROTEIN LIVF"/>
    <property type="match status" value="1"/>
</dbReference>
<dbReference type="InterPro" id="IPR003439">
    <property type="entry name" value="ABC_transporter-like_ATP-bd"/>
</dbReference>
<keyword evidence="3" id="KW-0472">Membrane</keyword>
<protein>
    <submittedName>
        <fullName evidence="8">ABC transporter ATP-binding protein</fullName>
    </submittedName>
</protein>
<reference evidence="9" key="1">
    <citation type="journal article" date="2019" name="Int. J. Syst. Evol. Microbiol.">
        <title>The Global Catalogue of Microorganisms (GCM) 10K type strain sequencing project: providing services to taxonomists for standard genome sequencing and annotation.</title>
        <authorList>
            <consortium name="The Broad Institute Genomics Platform"/>
            <consortium name="The Broad Institute Genome Sequencing Center for Infectious Disease"/>
            <person name="Wu L."/>
            <person name="Ma J."/>
        </authorList>
    </citation>
    <scope>NUCLEOTIDE SEQUENCE [LARGE SCALE GENOMIC DNA]</scope>
    <source>
        <strain evidence="9">KCTC 42986</strain>
    </source>
</reference>
<gene>
    <name evidence="8" type="ORF">ACFOFO_02600</name>
</gene>
<keyword evidence="2" id="KW-0813">Transport</keyword>
<dbReference type="RefSeq" id="WP_390330773.1">
    <property type="nucleotide sequence ID" value="NZ_JBHRTP010000007.1"/>
</dbReference>
<feature type="domain" description="ABC transporter" evidence="7">
    <location>
        <begin position="8"/>
        <end position="239"/>
    </location>
</feature>
<keyword evidence="5 8" id="KW-0067">ATP-binding</keyword>
<evidence type="ECO:0000256" key="6">
    <source>
        <dbReference type="ARBA" id="ARBA00022970"/>
    </source>
</evidence>
<dbReference type="SUPFAM" id="SSF52540">
    <property type="entry name" value="P-loop containing nucleoside triphosphate hydrolases"/>
    <property type="match status" value="1"/>
</dbReference>
<dbReference type="SMART" id="SM00382">
    <property type="entry name" value="AAA"/>
    <property type="match status" value="1"/>
</dbReference>
<evidence type="ECO:0000256" key="4">
    <source>
        <dbReference type="ARBA" id="ARBA00022741"/>
    </source>
</evidence>
<comment type="similarity">
    <text evidence="1">Belongs to the ABC transporter superfamily.</text>
</comment>
<dbReference type="InterPro" id="IPR017871">
    <property type="entry name" value="ABC_transporter-like_CS"/>
</dbReference>
<dbReference type="PROSITE" id="PS50893">
    <property type="entry name" value="ABC_TRANSPORTER_2"/>
    <property type="match status" value="1"/>
</dbReference>
<sequence length="239" mass="26290">MSIHHRGLQLNNIYTAYDKADVLTDVSIQVEPGKITCILGSNGSGKSTLIRSILSLTAPRSGNIRFEGRDITRLPTHLINQAGIACIPEGRKVFPKMTVEENLQIGAYRESRAGVIRQRLDEVYEIFPRLKERTKQLSGTMSGGEQAMLSIGRGLMAAPKLLLIDEPSLGLSPLFVKETFSVIQRINQLGISILLVEQNVHQTLAVAHYGYVLMQGRVVASGSTDALRNSEEVKQAYFA</sequence>
<evidence type="ECO:0000313" key="9">
    <source>
        <dbReference type="Proteomes" id="UP001595530"/>
    </source>
</evidence>
<keyword evidence="3" id="KW-1003">Cell membrane</keyword>
<evidence type="ECO:0000256" key="3">
    <source>
        <dbReference type="ARBA" id="ARBA00022475"/>
    </source>
</evidence>
<evidence type="ECO:0000259" key="7">
    <source>
        <dbReference type="PROSITE" id="PS50893"/>
    </source>
</evidence>
<evidence type="ECO:0000313" key="8">
    <source>
        <dbReference type="EMBL" id="MFC3106858.1"/>
    </source>
</evidence>
<dbReference type="InterPro" id="IPR052156">
    <property type="entry name" value="BCAA_Transport_ATP-bd_LivF"/>
</dbReference>
<dbReference type="InterPro" id="IPR003593">
    <property type="entry name" value="AAA+_ATPase"/>
</dbReference>
<keyword evidence="9" id="KW-1185">Reference proteome</keyword>
<dbReference type="PANTHER" id="PTHR43820:SF4">
    <property type="entry name" value="HIGH-AFFINITY BRANCHED-CHAIN AMINO ACID TRANSPORT ATP-BINDING PROTEIN LIVF"/>
    <property type="match status" value="1"/>
</dbReference>
<dbReference type="CDD" id="cd03224">
    <property type="entry name" value="ABC_TM1139_LivF_branched"/>
    <property type="match status" value="1"/>
</dbReference>
<dbReference type="GO" id="GO:0005524">
    <property type="term" value="F:ATP binding"/>
    <property type="evidence" value="ECO:0007669"/>
    <property type="project" value="UniProtKB-KW"/>
</dbReference>
<dbReference type="PROSITE" id="PS00211">
    <property type="entry name" value="ABC_TRANSPORTER_1"/>
    <property type="match status" value="1"/>
</dbReference>
<proteinExistence type="inferred from homology"/>
<organism evidence="8 9">
    <name type="scientific">Undibacterium arcticum</name>
    <dbReference type="NCBI Taxonomy" id="1762892"/>
    <lineage>
        <taxon>Bacteria</taxon>
        <taxon>Pseudomonadati</taxon>
        <taxon>Pseudomonadota</taxon>
        <taxon>Betaproteobacteria</taxon>
        <taxon>Burkholderiales</taxon>
        <taxon>Oxalobacteraceae</taxon>
        <taxon>Undibacterium</taxon>
    </lineage>
</organism>
<dbReference type="InterPro" id="IPR027417">
    <property type="entry name" value="P-loop_NTPase"/>
</dbReference>
<dbReference type="Proteomes" id="UP001595530">
    <property type="component" value="Unassembled WGS sequence"/>
</dbReference>
<evidence type="ECO:0000256" key="1">
    <source>
        <dbReference type="ARBA" id="ARBA00005417"/>
    </source>
</evidence>